<dbReference type="OrthoDB" id="432970at2759"/>
<organism evidence="2 3">
    <name type="scientific">Amanita thiersii Skay4041</name>
    <dbReference type="NCBI Taxonomy" id="703135"/>
    <lineage>
        <taxon>Eukaryota</taxon>
        <taxon>Fungi</taxon>
        <taxon>Dikarya</taxon>
        <taxon>Basidiomycota</taxon>
        <taxon>Agaricomycotina</taxon>
        <taxon>Agaricomycetes</taxon>
        <taxon>Agaricomycetidae</taxon>
        <taxon>Agaricales</taxon>
        <taxon>Pluteineae</taxon>
        <taxon>Amanitaceae</taxon>
        <taxon>Amanita</taxon>
    </lineage>
</organism>
<dbReference type="Proteomes" id="UP000242287">
    <property type="component" value="Unassembled WGS sequence"/>
</dbReference>
<dbReference type="EMBL" id="KZ302004">
    <property type="protein sequence ID" value="PFH50429.1"/>
    <property type="molecule type" value="Genomic_DNA"/>
</dbReference>
<dbReference type="Pfam" id="PF14737">
    <property type="entry name" value="DUF4470"/>
    <property type="match status" value="1"/>
</dbReference>
<protein>
    <recommendedName>
        <fullName evidence="1">DUF4470 domain-containing protein</fullName>
    </recommendedName>
</protein>
<evidence type="ECO:0000313" key="3">
    <source>
        <dbReference type="Proteomes" id="UP000242287"/>
    </source>
</evidence>
<dbReference type="STRING" id="703135.A0A2A9NIL5"/>
<sequence>MSRPTIWCEKHGFQAMGDSPAVCLTDGQPPEQSADILLLGCGDVRNVLYTIYADLGTFEATKKFDFTCCDIEPAVLARNIILYSLIFDRHMTDTEVVSKLWSIYYHFFIDRGTLEMVKDQSRVLVRVSENLNTWKQSRYGGFLRFCSAHTLSEIRRHWTLYGDIIESELHSLKEEFNNRYRKGYVRSSISAIRSAGPLWFDIMEKGQEQLHHYWKTGVTFTDPEKVEFATFTNPTFAYSLAGRGFSLHFLSHPFYSFHLANALAPVKEIRRERSLHDSCFSEFQAWCSSLNTRLNQKGSSVTIRFFVGDALAFCRALHYAALKHATRTCLYTKPWSLETIKLDGGDYTAKSARRAPFQFDVIDTADLSESLGLLTVLITATPLLRKRPSSILHTNTFLPLNEQGVAQSGLAECLRGDIPAMSMILDLTPVQYISNFKTYSNAHEMMFIYTLCSPGRVEEHITWRIGSLSDPAGDQGGKGLRFSENELAGLLYSIYLNMFSDEERLAAIRSESLLMYFKDLKLTLNTRFTFAYLLWLIKDRVHTNWDSVMQRLEELLCDEPPVMTDIQELLCHLHVLGVYSSSRLSGNNLLAIDGPLNGWSNPPPLVCIVLVVPRSKFDVLERFPELENVVFMCTLTNESTVSAFHDIHCFFGSITVDDNAGSTPGSNEPSVSVKEDTTPGASKFPVICTFYVPSRLLCVESSVALAVRRTPNTAGRLRSVLPPSLILFSANVMNKRHVHVVRERPGNPGELKELSGISFTAPSAAPSIPKVVQVRLDTTCSQVNMLTGRADFVEGEARVTPMNWAAVEVKQVSLWEVQVSRGPHEQVVSFPFPVTCSTRIITPSKDVEVDVPVSNPLNNQIGMALNRFPIINQDGTPSLWNIHYLNLDRLPVIDSPSPDLDEPFMPHIDFMFSDRERQKTDSEGPGTNVMTRIKQSIFVLFIWALGLQDGITGRTFALVNPEGVGLHTIIFVNDVCLDLASHTIVLDACILPITRDLLSDLGSPIRLMKGRRSLILIPTDAEETKAWKYLFPAFTERCRKWAHKKNCEYIRTGVPVSEEMSETPLCGCGAGKNLGPFMKAREWEVFRPYVTRAAICPLFPVPFVDTVGGKFKEIARRLRALGAILEDDDDNSE</sequence>
<gene>
    <name evidence="2" type="ORF">AMATHDRAFT_3994</name>
</gene>
<evidence type="ECO:0000313" key="2">
    <source>
        <dbReference type="EMBL" id="PFH50429.1"/>
    </source>
</evidence>
<accession>A0A2A9NIL5</accession>
<keyword evidence="3" id="KW-1185">Reference proteome</keyword>
<evidence type="ECO:0000259" key="1">
    <source>
        <dbReference type="Pfam" id="PF14737"/>
    </source>
</evidence>
<dbReference type="InterPro" id="IPR027974">
    <property type="entry name" value="DUF4470"/>
</dbReference>
<proteinExistence type="predicted"/>
<dbReference type="AlphaFoldDB" id="A0A2A9NIL5"/>
<feature type="domain" description="DUF4470" evidence="1">
    <location>
        <begin position="16"/>
        <end position="109"/>
    </location>
</feature>
<reference evidence="2 3" key="1">
    <citation type="submission" date="2014-02" db="EMBL/GenBank/DDBJ databases">
        <title>Transposable element dynamics among asymbiotic and ectomycorrhizal Amanita fungi.</title>
        <authorList>
            <consortium name="DOE Joint Genome Institute"/>
            <person name="Hess J."/>
            <person name="Skrede I."/>
            <person name="Wolfe B."/>
            <person name="LaButti K."/>
            <person name="Ohm R.A."/>
            <person name="Grigoriev I.V."/>
            <person name="Pringle A."/>
        </authorList>
    </citation>
    <scope>NUCLEOTIDE SEQUENCE [LARGE SCALE GENOMIC DNA]</scope>
    <source>
        <strain evidence="2 3">SKay4041</strain>
    </source>
</reference>
<name>A0A2A9NIL5_9AGAR</name>